<name>A0ABU9BYE1_9BURK</name>
<keyword evidence="3" id="KW-1185">Reference proteome</keyword>
<dbReference type="CDD" id="cd03801">
    <property type="entry name" value="GT4_PimA-like"/>
    <property type="match status" value="1"/>
</dbReference>
<sequence>MPARVAVRGGALDADAALQRLQVAAVVALAGSIEGGEEGSAEGGAEVAQPPLPANAAPIVLCAVLGSLAIGGAERIVLDWAAHHRQRYRLRLFVIHRVDHEWPIPRGVEVVRPARGQPVSDALQAFAAEAAAAWAAWQETAGRVAPVVLCHMTRREHRMALEAGGARAVPVLHNAREGWRESFEALPADRRLVAVSQACVDDLAALGRCDAVTLIRHIPSPPSPPSPPCAPSARAAQRASLCQTLAWRDDPAASLVAMVGAVKPQKNYGRALGILAELAADPNDRTRLVIFGGPVGAGGDEHWRGLCAEVLRLGLQERVRLPGFVAGAARLLPAFDLLLNTSDFEGLSIATLEALQAQVPVVAASVGGQGELASAGLTLVDAQASVAEWAGVIRRVAHAPRPAPPVWSRFPSHRLWTLEHLAAPAVRRRHVMWVTANLNAGGAQRSLVNLATHWARHGSTGFSFEVVVTGESTTDWFFRQLTAAGVAVTRSAAGRDCFDHAEALMQRLLASGPCIVGFWNVDPKIKLLVAKAAPDEVRLVDVSPGGYAFEEMRATATFQQLIGFDESRYYARLARLVMKFHGAVPAEVACPTAVVRNGVPAWRPTAGREGAGARVPRIVVNGRIAPSKFVAEIIGAMALVWHRFPAAALHLIGAAEPRHQDYARRCVDLLSPHLQAGRPVHLHGAGFELQRVAGEGDIGVVLGHHQGCPNAALEAMALGMAVVANNSGGTAEAVLHERTGLLIEGHDPATLAAAIERLLGQPAERTHLGEAGRAHVSQNFSMDGMAHGYLHVFQTLLEGETACA</sequence>
<dbReference type="Pfam" id="PF00534">
    <property type="entry name" value="Glycos_transf_1"/>
    <property type="match status" value="1"/>
</dbReference>
<dbReference type="InterPro" id="IPR001296">
    <property type="entry name" value="Glyco_trans_1"/>
</dbReference>
<proteinExistence type="predicted"/>
<feature type="domain" description="Glycosyl transferase family 1" evidence="1">
    <location>
        <begin position="255"/>
        <end position="398"/>
    </location>
</feature>
<accession>A0ABU9BYE1</accession>
<dbReference type="PANTHER" id="PTHR12526">
    <property type="entry name" value="GLYCOSYLTRANSFERASE"/>
    <property type="match status" value="1"/>
</dbReference>
<dbReference type="EMBL" id="JBBUTG010000016">
    <property type="protein sequence ID" value="MEK8033463.1"/>
    <property type="molecule type" value="Genomic_DNA"/>
</dbReference>
<dbReference type="PANTHER" id="PTHR12526:SF636">
    <property type="entry name" value="BLL3647 PROTEIN"/>
    <property type="match status" value="1"/>
</dbReference>
<dbReference type="Pfam" id="PF13692">
    <property type="entry name" value="Glyco_trans_1_4"/>
    <property type="match status" value="1"/>
</dbReference>
<reference evidence="2 3" key="1">
    <citation type="submission" date="2024-04" db="EMBL/GenBank/DDBJ databases">
        <title>Novel species of the genus Ideonella isolated from streams.</title>
        <authorList>
            <person name="Lu H."/>
        </authorList>
    </citation>
    <scope>NUCLEOTIDE SEQUENCE [LARGE SCALE GENOMIC DNA]</scope>
    <source>
        <strain evidence="2 3">DXS29W</strain>
    </source>
</reference>
<organism evidence="2 3">
    <name type="scientific">Ideonella lacteola</name>
    <dbReference type="NCBI Taxonomy" id="2984193"/>
    <lineage>
        <taxon>Bacteria</taxon>
        <taxon>Pseudomonadati</taxon>
        <taxon>Pseudomonadota</taxon>
        <taxon>Betaproteobacteria</taxon>
        <taxon>Burkholderiales</taxon>
        <taxon>Sphaerotilaceae</taxon>
        <taxon>Ideonella</taxon>
    </lineage>
</organism>
<dbReference type="Proteomes" id="UP001371218">
    <property type="component" value="Unassembled WGS sequence"/>
</dbReference>
<gene>
    <name evidence="2" type="ORF">AACH06_21800</name>
</gene>
<evidence type="ECO:0000259" key="1">
    <source>
        <dbReference type="Pfam" id="PF00534"/>
    </source>
</evidence>
<dbReference type="Gene3D" id="3.40.50.2000">
    <property type="entry name" value="Glycogen Phosphorylase B"/>
    <property type="match status" value="2"/>
</dbReference>
<protein>
    <submittedName>
        <fullName evidence="2">Glycosyltransferase</fullName>
    </submittedName>
</protein>
<dbReference type="SUPFAM" id="SSF53756">
    <property type="entry name" value="UDP-Glycosyltransferase/glycogen phosphorylase"/>
    <property type="match status" value="2"/>
</dbReference>
<evidence type="ECO:0000313" key="3">
    <source>
        <dbReference type="Proteomes" id="UP001371218"/>
    </source>
</evidence>
<comment type="caution">
    <text evidence="2">The sequence shown here is derived from an EMBL/GenBank/DDBJ whole genome shotgun (WGS) entry which is preliminary data.</text>
</comment>
<dbReference type="RefSeq" id="WP_341427885.1">
    <property type="nucleotide sequence ID" value="NZ_JBBUTG010000016.1"/>
</dbReference>
<evidence type="ECO:0000313" key="2">
    <source>
        <dbReference type="EMBL" id="MEK8033463.1"/>
    </source>
</evidence>